<dbReference type="GO" id="GO:1901605">
    <property type="term" value="P:alpha-amino acid metabolic process"/>
    <property type="evidence" value="ECO:0007669"/>
    <property type="project" value="TreeGrafter"/>
</dbReference>
<dbReference type="SUPFAM" id="SSF53383">
    <property type="entry name" value="PLP-dependent transferases"/>
    <property type="match status" value="1"/>
</dbReference>
<organism evidence="7 8">
    <name type="scientific">Sporidiobolus salmonicolor</name>
    <name type="common">Yeast-like fungus</name>
    <name type="synonym">Sporobolomyces salmonicolor</name>
    <dbReference type="NCBI Taxonomy" id="5005"/>
    <lineage>
        <taxon>Eukaryota</taxon>
        <taxon>Fungi</taxon>
        <taxon>Dikarya</taxon>
        <taxon>Basidiomycota</taxon>
        <taxon>Pucciniomycotina</taxon>
        <taxon>Microbotryomycetes</taxon>
        <taxon>Sporidiobolales</taxon>
        <taxon>Sporidiobolaceae</taxon>
        <taxon>Sporobolomyces</taxon>
    </lineage>
</organism>
<keyword evidence="4" id="KW-0808">Transferase</keyword>
<sequence length="544" mass="60691">MTVPKNAPKAIDLSHHLSSLSKSRHLSPLKDIFKYMKHQGMISLAGGLPHPSLFPFTEASIKAYPPDAQLSVDGPLPINPVSLSISKFASKSATADLETCLQYSGLPSVGVLRARRLGLTSRTAEGLQPLHDFAYRFTSEVLRPAYGDYHILMNNGNTDAWTKVVRLLCENDDTVLVEAATFPSAQAMWVPMGIKAAPVEMDVYGLRSDDLERVLSAWGDEHAGQKKPRLLYIVPVGSNPTGSTMPALRRQEIYNVCVQHDVIICEDDPYYCLQYPTYLLGDQPASAKASTPEEYKNSLAPSFLQFDYQGRVIRLDTFSKTLAPGNRLGYFIANPLFTERLIRATEVESQSPSGWSQGIVSELLQAWGISGYLTWLSNLRDQYEMRRNWMCDAVASSFVARPPSFSSLPIASTSICLYPADSSPSPDTLPLFSFVPPTGGMFLWCRFYLAGAPRFRELETQEDVADPEETFMKELWEELAENLILLTPGSYYTPWQGADKQTTKARGAETEIGYFRLAFSLADKEGMEEGIRRIEQVLKRVWGY</sequence>
<dbReference type="InterPro" id="IPR015421">
    <property type="entry name" value="PyrdxlP-dep_Trfase_major"/>
</dbReference>
<dbReference type="InterPro" id="IPR050859">
    <property type="entry name" value="Class-I_PLP-dep_aminotransf"/>
</dbReference>
<evidence type="ECO:0000313" key="7">
    <source>
        <dbReference type="EMBL" id="CEQ40917.1"/>
    </source>
</evidence>
<dbReference type="InterPro" id="IPR004839">
    <property type="entry name" value="Aminotransferase_I/II_large"/>
</dbReference>
<dbReference type="AlphaFoldDB" id="A0A0D6ELM6"/>
<dbReference type="Proteomes" id="UP000243876">
    <property type="component" value="Unassembled WGS sequence"/>
</dbReference>
<dbReference type="OrthoDB" id="691673at2759"/>
<dbReference type="CDD" id="cd00609">
    <property type="entry name" value="AAT_like"/>
    <property type="match status" value="1"/>
</dbReference>
<evidence type="ECO:0000256" key="3">
    <source>
        <dbReference type="ARBA" id="ARBA00022576"/>
    </source>
</evidence>
<keyword evidence="5" id="KW-0663">Pyridoxal phosphate</keyword>
<dbReference type="GO" id="GO:0008483">
    <property type="term" value="F:transaminase activity"/>
    <property type="evidence" value="ECO:0007669"/>
    <property type="project" value="UniProtKB-KW"/>
</dbReference>
<dbReference type="PANTHER" id="PTHR42790">
    <property type="entry name" value="AMINOTRANSFERASE"/>
    <property type="match status" value="1"/>
</dbReference>
<evidence type="ECO:0000259" key="6">
    <source>
        <dbReference type="Pfam" id="PF00155"/>
    </source>
</evidence>
<evidence type="ECO:0000313" key="8">
    <source>
        <dbReference type="Proteomes" id="UP000243876"/>
    </source>
</evidence>
<dbReference type="PANTHER" id="PTHR42790:SF19">
    <property type="entry name" value="KYNURENINE_ALPHA-AMINOADIPATE AMINOTRANSFERASE, MITOCHONDRIAL"/>
    <property type="match status" value="1"/>
</dbReference>
<name>A0A0D6ELM6_SPOSA</name>
<evidence type="ECO:0000256" key="5">
    <source>
        <dbReference type="ARBA" id="ARBA00022898"/>
    </source>
</evidence>
<evidence type="ECO:0000256" key="4">
    <source>
        <dbReference type="ARBA" id="ARBA00022679"/>
    </source>
</evidence>
<dbReference type="EMBL" id="CENE01000010">
    <property type="protein sequence ID" value="CEQ40917.1"/>
    <property type="molecule type" value="Genomic_DNA"/>
</dbReference>
<dbReference type="Gene3D" id="3.40.640.10">
    <property type="entry name" value="Type I PLP-dependent aspartate aminotransferase-like (Major domain)"/>
    <property type="match status" value="1"/>
</dbReference>
<keyword evidence="3" id="KW-0032">Aminotransferase</keyword>
<dbReference type="Pfam" id="PF00155">
    <property type="entry name" value="Aminotran_1_2"/>
    <property type="match status" value="1"/>
</dbReference>
<feature type="domain" description="Aminotransferase class I/classII large" evidence="6">
    <location>
        <begin position="150"/>
        <end position="407"/>
    </location>
</feature>
<accession>A0A0D6ELM6</accession>
<keyword evidence="8" id="KW-1185">Reference proteome</keyword>
<evidence type="ECO:0000256" key="2">
    <source>
        <dbReference type="ARBA" id="ARBA00007441"/>
    </source>
</evidence>
<comment type="cofactor">
    <cofactor evidence="1">
        <name>pyridoxal 5'-phosphate</name>
        <dbReference type="ChEBI" id="CHEBI:597326"/>
    </cofactor>
</comment>
<gene>
    <name evidence="7" type="primary">SPOSA6832_02577</name>
</gene>
<comment type="similarity">
    <text evidence="2">Belongs to the class-I pyridoxal-phosphate-dependent aminotransferase family.</text>
</comment>
<proteinExistence type="inferred from homology"/>
<reference evidence="8" key="1">
    <citation type="submission" date="2015-02" db="EMBL/GenBank/DDBJ databases">
        <authorList>
            <person name="Gon?alves P."/>
        </authorList>
    </citation>
    <scope>NUCLEOTIDE SEQUENCE [LARGE SCALE GENOMIC DNA]</scope>
</reference>
<dbReference type="InterPro" id="IPR015424">
    <property type="entry name" value="PyrdxlP-dep_Trfase"/>
</dbReference>
<protein>
    <submittedName>
        <fullName evidence="7">SPOSA6832_02577-mRNA-1:cds</fullName>
    </submittedName>
</protein>
<dbReference type="GO" id="GO:0030170">
    <property type="term" value="F:pyridoxal phosphate binding"/>
    <property type="evidence" value="ECO:0007669"/>
    <property type="project" value="InterPro"/>
</dbReference>
<evidence type="ECO:0000256" key="1">
    <source>
        <dbReference type="ARBA" id="ARBA00001933"/>
    </source>
</evidence>